<gene>
    <name evidence="2" type="ORF">ACFFGT_14980</name>
</gene>
<protein>
    <submittedName>
        <fullName evidence="2">Uncharacterized protein</fullName>
    </submittedName>
</protein>
<dbReference type="EMBL" id="JBHLTS010000022">
    <property type="protein sequence ID" value="MFC0515521.1"/>
    <property type="molecule type" value="Genomic_DNA"/>
</dbReference>
<feature type="region of interest" description="Disordered" evidence="1">
    <location>
        <begin position="20"/>
        <end position="40"/>
    </location>
</feature>
<sequence>MLAGSMDYIPPAAKNDAFKKDSSAEVVNGHSNHNATREHF</sequence>
<keyword evidence="3" id="KW-1185">Reference proteome</keyword>
<evidence type="ECO:0000313" key="2">
    <source>
        <dbReference type="EMBL" id="MFC0515521.1"/>
    </source>
</evidence>
<organism evidence="2 3">
    <name type="scientific">Mucilaginibacter angelicae</name>
    <dbReference type="NCBI Taxonomy" id="869718"/>
    <lineage>
        <taxon>Bacteria</taxon>
        <taxon>Pseudomonadati</taxon>
        <taxon>Bacteroidota</taxon>
        <taxon>Sphingobacteriia</taxon>
        <taxon>Sphingobacteriales</taxon>
        <taxon>Sphingobacteriaceae</taxon>
        <taxon>Mucilaginibacter</taxon>
    </lineage>
</organism>
<dbReference type="RefSeq" id="WP_377023340.1">
    <property type="nucleotide sequence ID" value="NZ_JBHLTS010000022.1"/>
</dbReference>
<evidence type="ECO:0000313" key="3">
    <source>
        <dbReference type="Proteomes" id="UP001589828"/>
    </source>
</evidence>
<accession>A0ABV6L7U7</accession>
<dbReference type="Proteomes" id="UP001589828">
    <property type="component" value="Unassembled WGS sequence"/>
</dbReference>
<reference evidence="2 3" key="1">
    <citation type="submission" date="2024-09" db="EMBL/GenBank/DDBJ databases">
        <authorList>
            <person name="Sun Q."/>
            <person name="Mori K."/>
        </authorList>
    </citation>
    <scope>NUCLEOTIDE SEQUENCE [LARGE SCALE GENOMIC DNA]</scope>
    <source>
        <strain evidence="2 3">NCAIM B.02415</strain>
    </source>
</reference>
<evidence type="ECO:0000256" key="1">
    <source>
        <dbReference type="SAM" id="MobiDB-lite"/>
    </source>
</evidence>
<comment type="caution">
    <text evidence="2">The sequence shown here is derived from an EMBL/GenBank/DDBJ whole genome shotgun (WGS) entry which is preliminary data.</text>
</comment>
<name>A0ABV6L7U7_9SPHI</name>
<proteinExistence type="predicted"/>